<organism evidence="1 2">
    <name type="scientific">Ambispora gerdemannii</name>
    <dbReference type="NCBI Taxonomy" id="144530"/>
    <lineage>
        <taxon>Eukaryota</taxon>
        <taxon>Fungi</taxon>
        <taxon>Fungi incertae sedis</taxon>
        <taxon>Mucoromycota</taxon>
        <taxon>Glomeromycotina</taxon>
        <taxon>Glomeromycetes</taxon>
        <taxon>Archaeosporales</taxon>
        <taxon>Ambisporaceae</taxon>
        <taxon>Ambispora</taxon>
    </lineage>
</organism>
<accession>A0A9N9CVC6</accession>
<keyword evidence="2" id="KW-1185">Reference proteome</keyword>
<name>A0A9N9CVC6_9GLOM</name>
<sequence length="149" mass="16836">MNVGKLSIPMSITSTIIAKLWAKEPQSVKNECKKLAKEAKEIYNIRHSLKHKFDLSTFGIIHENTTNTSNITMPNTTNNTLNMTLSNTTNLVFVELPTPKHSMLEYDYDHAESEHAESNTNFNLDYSVLINAHISSSKIDGVNQNDCFF</sequence>
<protein>
    <submittedName>
        <fullName evidence="1">8306_t:CDS:1</fullName>
    </submittedName>
</protein>
<dbReference type="EMBL" id="CAJVPL010002561">
    <property type="protein sequence ID" value="CAG8613842.1"/>
    <property type="molecule type" value="Genomic_DNA"/>
</dbReference>
<gene>
    <name evidence="1" type="ORF">AGERDE_LOCUS9729</name>
</gene>
<dbReference type="Proteomes" id="UP000789831">
    <property type="component" value="Unassembled WGS sequence"/>
</dbReference>
<dbReference type="AlphaFoldDB" id="A0A9N9CVC6"/>
<evidence type="ECO:0000313" key="2">
    <source>
        <dbReference type="Proteomes" id="UP000789831"/>
    </source>
</evidence>
<proteinExistence type="predicted"/>
<evidence type="ECO:0000313" key="1">
    <source>
        <dbReference type="EMBL" id="CAG8613842.1"/>
    </source>
</evidence>
<reference evidence="1" key="1">
    <citation type="submission" date="2021-06" db="EMBL/GenBank/DDBJ databases">
        <authorList>
            <person name="Kallberg Y."/>
            <person name="Tangrot J."/>
            <person name="Rosling A."/>
        </authorList>
    </citation>
    <scope>NUCLEOTIDE SEQUENCE</scope>
    <source>
        <strain evidence="1">MT106</strain>
    </source>
</reference>
<comment type="caution">
    <text evidence="1">The sequence shown here is derived from an EMBL/GenBank/DDBJ whole genome shotgun (WGS) entry which is preliminary data.</text>
</comment>